<dbReference type="InParanoid" id="A0A409Y9H5"/>
<name>A0A409Y9H5_9AGAR</name>
<evidence type="ECO:0000313" key="1">
    <source>
        <dbReference type="EMBL" id="PPQ99805.1"/>
    </source>
</evidence>
<dbReference type="EMBL" id="NHTK01001346">
    <property type="protein sequence ID" value="PPQ99805.1"/>
    <property type="molecule type" value="Genomic_DNA"/>
</dbReference>
<accession>A0A409Y9H5</accession>
<keyword evidence="2" id="KW-1185">Reference proteome</keyword>
<proteinExistence type="predicted"/>
<gene>
    <name evidence="1" type="ORF">CVT24_009655</name>
</gene>
<protein>
    <submittedName>
        <fullName evidence="1">Uncharacterized protein</fullName>
    </submittedName>
</protein>
<comment type="caution">
    <text evidence="1">The sequence shown here is derived from an EMBL/GenBank/DDBJ whole genome shotgun (WGS) entry which is preliminary data.</text>
</comment>
<dbReference type="AlphaFoldDB" id="A0A409Y9H5"/>
<sequence>MMSSEYISRPQRGERIQAEWGVPKHSRTIYQPSVDDTKARAVPLLDDVGSRENPILVQDKPIEVAASSVVEPQAALKTPDSGDVLWDFKEFLTDDALAALLSVDWNLALGGNLNEFDMGSLNTDMNTITTQQPQAPVQF</sequence>
<organism evidence="1 2">
    <name type="scientific">Panaeolus cyanescens</name>
    <dbReference type="NCBI Taxonomy" id="181874"/>
    <lineage>
        <taxon>Eukaryota</taxon>
        <taxon>Fungi</taxon>
        <taxon>Dikarya</taxon>
        <taxon>Basidiomycota</taxon>
        <taxon>Agaricomycotina</taxon>
        <taxon>Agaricomycetes</taxon>
        <taxon>Agaricomycetidae</taxon>
        <taxon>Agaricales</taxon>
        <taxon>Agaricineae</taxon>
        <taxon>Galeropsidaceae</taxon>
        <taxon>Panaeolus</taxon>
    </lineage>
</organism>
<reference evidence="1 2" key="1">
    <citation type="journal article" date="2018" name="Evol. Lett.">
        <title>Horizontal gene cluster transfer increased hallucinogenic mushroom diversity.</title>
        <authorList>
            <person name="Reynolds H.T."/>
            <person name="Vijayakumar V."/>
            <person name="Gluck-Thaler E."/>
            <person name="Korotkin H.B."/>
            <person name="Matheny P.B."/>
            <person name="Slot J.C."/>
        </authorList>
    </citation>
    <scope>NUCLEOTIDE SEQUENCE [LARGE SCALE GENOMIC DNA]</scope>
    <source>
        <strain evidence="1 2">2629</strain>
    </source>
</reference>
<dbReference type="Proteomes" id="UP000284842">
    <property type="component" value="Unassembled WGS sequence"/>
</dbReference>
<evidence type="ECO:0000313" key="2">
    <source>
        <dbReference type="Proteomes" id="UP000284842"/>
    </source>
</evidence>